<organism evidence="1 2">
    <name type="scientific">Trametes pubescens</name>
    <name type="common">White-rot fungus</name>
    <dbReference type="NCBI Taxonomy" id="154538"/>
    <lineage>
        <taxon>Eukaryota</taxon>
        <taxon>Fungi</taxon>
        <taxon>Dikarya</taxon>
        <taxon>Basidiomycota</taxon>
        <taxon>Agaricomycotina</taxon>
        <taxon>Agaricomycetes</taxon>
        <taxon>Polyporales</taxon>
        <taxon>Polyporaceae</taxon>
        <taxon>Trametes</taxon>
    </lineage>
</organism>
<accession>A0A1M2VD69</accession>
<dbReference type="AlphaFoldDB" id="A0A1M2VD69"/>
<gene>
    <name evidence="1" type="ORF">TRAPUB_3707</name>
</gene>
<dbReference type="SUPFAM" id="SSF52047">
    <property type="entry name" value="RNI-like"/>
    <property type="match status" value="1"/>
</dbReference>
<dbReference type="InterPro" id="IPR032675">
    <property type="entry name" value="LRR_dom_sf"/>
</dbReference>
<sequence>MHRFLRLVTQRENAAILSAELRDMDGKYGSALQDDEDDDPMPVAPCPYGVSLLATAWTTNLPDTTCGANSVTTLPPGLSHYDGVTLRHGVLNANMGCWDGDNNDGISVIDVTDPLHPAYCFIHGRHFSIPLSAYEYLSEYYDLQGTNVWDRICLFLDAILPICGIPLLEAHVLMEAWPCERFESREPEQDRVPVVVPHDHAPSPSDSSYIWTVWETAVTRLMDDPDDEEPRKWLASLESAGLPVTDATWRQLHTYLLRHSWVFDFQFVPTQMSSDILAPLLELLPKIDVSSASDKELAALKSARGDIRANLRQLSPFPEDHLDSLLKLMTISGDHFADLSGYDLSAAQIVRFASRCPDMDSLDISQNPHISLDDIPTIFIAAPHIRRLNVCGCGAIDGQALLNLVRTQPSLFRTAEAIIHPAFLTIVKPPDFPIAFTFMCACEQDVSGVGLPLFTPTQVLQALCQILPPVWHSGESQYTRLGADTASPAFTSTPLQSFLGPDRLFKMNVPGSLLMSASMLTFAVFSSGSRRPGQSWSDRAVIGVPLHPYPSVSARPEGSWAFYFDSSRTNTSGHTTWTFIHYTPDEDSDAEPLHASRAKFRLPGKRNNIGMLPGCPDPRLKRRGKAYDLRGFLRCMADEGRPLPPEELVAQLEVLLYSQHGGQLVCLPTPDADVPTALTVIPPVPLRTRNAWMTDVMTRRMYAMESEVHPFARYWTEGPVA</sequence>
<protein>
    <submittedName>
        <fullName evidence="1">Uncharacterized protein</fullName>
    </submittedName>
</protein>
<dbReference type="OrthoDB" id="3515175at2759"/>
<dbReference type="Proteomes" id="UP000184267">
    <property type="component" value="Unassembled WGS sequence"/>
</dbReference>
<keyword evidence="2" id="KW-1185">Reference proteome</keyword>
<evidence type="ECO:0000313" key="1">
    <source>
        <dbReference type="EMBL" id="OJT05478.1"/>
    </source>
</evidence>
<dbReference type="Gene3D" id="3.80.10.10">
    <property type="entry name" value="Ribonuclease Inhibitor"/>
    <property type="match status" value="1"/>
</dbReference>
<dbReference type="OMA" id="FMCACEQ"/>
<comment type="caution">
    <text evidence="1">The sequence shown here is derived from an EMBL/GenBank/DDBJ whole genome shotgun (WGS) entry which is preliminary data.</text>
</comment>
<dbReference type="EMBL" id="MNAD01001456">
    <property type="protein sequence ID" value="OJT05478.1"/>
    <property type="molecule type" value="Genomic_DNA"/>
</dbReference>
<reference evidence="1 2" key="1">
    <citation type="submission" date="2016-10" db="EMBL/GenBank/DDBJ databases">
        <title>Genome sequence of the basidiomycete white-rot fungus Trametes pubescens.</title>
        <authorList>
            <person name="Makela M.R."/>
            <person name="Granchi Z."/>
            <person name="Peng M."/>
            <person name="De Vries R.P."/>
            <person name="Grigoriev I."/>
            <person name="Riley R."/>
            <person name="Hilden K."/>
        </authorList>
    </citation>
    <scope>NUCLEOTIDE SEQUENCE [LARGE SCALE GENOMIC DNA]</scope>
    <source>
        <strain evidence="1 2">FBCC735</strain>
    </source>
</reference>
<dbReference type="STRING" id="154538.A0A1M2VD69"/>
<evidence type="ECO:0000313" key="2">
    <source>
        <dbReference type="Proteomes" id="UP000184267"/>
    </source>
</evidence>
<name>A0A1M2VD69_TRAPU</name>
<proteinExistence type="predicted"/>